<dbReference type="Pfam" id="PF15411">
    <property type="entry name" value="PH_10"/>
    <property type="match status" value="1"/>
</dbReference>
<dbReference type="GO" id="GO:0000131">
    <property type="term" value="C:incipient cellular bud site"/>
    <property type="evidence" value="ECO:0007669"/>
    <property type="project" value="EnsemblFungi"/>
</dbReference>
<dbReference type="OMA" id="NWRGFNL"/>
<dbReference type="GO" id="GO:0035556">
    <property type="term" value="P:intracellular signal transduction"/>
    <property type="evidence" value="ECO:0007669"/>
    <property type="project" value="InterPro"/>
</dbReference>
<dbReference type="GO" id="GO:0005935">
    <property type="term" value="C:cellular bud neck"/>
    <property type="evidence" value="ECO:0007669"/>
    <property type="project" value="EnsemblFungi"/>
</dbReference>
<dbReference type="GO" id="GO:0000935">
    <property type="term" value="C:division septum"/>
    <property type="evidence" value="ECO:0000318"/>
    <property type="project" value="GO_Central"/>
</dbReference>
<reference evidence="6" key="2">
    <citation type="journal article" date="2013" name="G3 (Bethesda)">
        <title>Genomes of Ashbya fungi isolated from insects reveal four mating-type loci, numerous translocations, lack of transposons, and distinct gene duplications.</title>
        <authorList>
            <person name="Dietrich F.S."/>
            <person name="Voegeli S."/>
            <person name="Kuo S."/>
            <person name="Philippsen P."/>
        </authorList>
    </citation>
    <scope>GENOME REANNOTATION</scope>
    <source>
        <strain evidence="6">ATCC 10895 / CBS 109.51 / FGSC 9923 / NRRL Y-1056</strain>
    </source>
</reference>
<dbReference type="PANTHER" id="PTHR47339">
    <property type="entry name" value="CELL DIVISION CONTROL PROTEIN 24"/>
    <property type="match status" value="1"/>
</dbReference>
<dbReference type="GO" id="GO:0005634">
    <property type="term" value="C:nucleus"/>
    <property type="evidence" value="ECO:0000318"/>
    <property type="project" value="GO_Central"/>
</dbReference>
<dbReference type="GO" id="GO:0030010">
    <property type="term" value="P:establishment of cell polarity"/>
    <property type="evidence" value="ECO:0000318"/>
    <property type="project" value="GO_Central"/>
</dbReference>
<feature type="domain" description="Calponin-homology (CH)" evidence="3">
    <location>
        <begin position="130"/>
        <end position="241"/>
    </location>
</feature>
<dbReference type="GO" id="GO:0000282">
    <property type="term" value="P:cellular bud site selection"/>
    <property type="evidence" value="ECO:0007669"/>
    <property type="project" value="EnsemblFungi"/>
</dbReference>
<dbReference type="FunFam" id="1.20.900.10:FF:000050">
    <property type="entry name" value="Guanine nucleotide exchange factor"/>
    <property type="match status" value="1"/>
</dbReference>
<accession>E7FHG6</accession>
<dbReference type="GO" id="GO:0007096">
    <property type="term" value="P:regulation of exit from mitosis"/>
    <property type="evidence" value="ECO:0007669"/>
    <property type="project" value="EnsemblFungi"/>
</dbReference>
<reference evidence="5 6" key="1">
    <citation type="journal article" date="2004" name="Science">
        <title>The Ashbya gossypii genome as a tool for mapping the ancient Saccharomyces cerevisiae genome.</title>
        <authorList>
            <person name="Dietrich F.S."/>
            <person name="Voegeli S."/>
            <person name="Brachat S."/>
            <person name="Lerch A."/>
            <person name="Gates K."/>
            <person name="Steiner S."/>
            <person name="Mohr C."/>
            <person name="Pohlmann R."/>
            <person name="Luedi P."/>
            <person name="Choi S."/>
            <person name="Wing R.A."/>
            <person name="Flavier A."/>
            <person name="Gaffney T.D."/>
            <person name="Philippsen P."/>
        </authorList>
    </citation>
    <scope>NUCLEOTIDE SEQUENCE [LARGE SCALE GENOMIC DNA]</scope>
    <source>
        <strain evidence="6">ATCC 10895 / CBS 109.51 / FGSC 9923 / NRRL Y-1056</strain>
    </source>
</reference>
<evidence type="ECO:0000259" key="2">
    <source>
        <dbReference type="PROSITE" id="PS50010"/>
    </source>
</evidence>
<proteinExistence type="predicted"/>
<sequence>MSNQASQSTISLRSVVSTATQQLMNKKVSEEDSLYHICVGVKRKLECLPQLKPYLALAHANAALASEQQAVLLAQKDAMEAAEVPLSPLNPAHNSMISASAGAATSPVSEIRPTSISSSTLDESEDSNAVNMEDTVLTFAMGILPSSVECDPVTELSKLFQQGSPLCIIFNAVKPHCKLPVVSSDDTKICKKSIYDFIMGLKLHFAFNDEELFTISDVFSNSTDHFTKVLDVVIALLNSVPQIFFKLPSPTMEEPQVNGYLSDHNKIVKEFVETERKYVHDLEVLSKYRQQLLENQIISSEELYMLFPNLNEIIDFQRRFLVALEINGQVPAQAQRIGALFMHSKHFFKLYEPWSIGQNAAINFISSSFDKMQSQEFVIGNKMELQSFLLKPVQRLCRYPLLLKDLLKLSVKTKSDVDTKELQTALEISKSIARSINENQRRTENHEVVKKLYGRVVNWKGYRIAKFGELLYFDKVNISTSNSNEPEKEFEVYLFEKIIILFSEVQQKKSNSRSLKIKTNSISSSSLHLSGANSPSSSAVSLTGDSKLDLRGRIMIVNLIQIIPIENHSLNITWESAKEQGNFILKFKNEETRDNWSSCLQNLLRQIRSESYKSTATGSTDRSSFSSPYGHPHYSAASINSSAVRQISEVMPKQLNHHQTFEHEYRSISENYKNSIPESMLMVRVSFNNDFYTLLVSMEAEIDDVLVMLKKKLAHAGSICKIKYQDEDGDFVMLESEDDWSVVKDMLKESKERILNVWAFV</sequence>
<dbReference type="GO" id="GO:0005085">
    <property type="term" value="F:guanyl-nucleotide exchange factor activity"/>
    <property type="evidence" value="ECO:0007669"/>
    <property type="project" value="EnsemblFungi"/>
</dbReference>
<dbReference type="CDD" id="cd00160">
    <property type="entry name" value="RhoGEF"/>
    <property type="match status" value="1"/>
</dbReference>
<dbReference type="HOGENOM" id="CLU_007879_0_0_1"/>
<dbReference type="InParanoid" id="E7FHG6"/>
<evidence type="ECO:0000259" key="4">
    <source>
        <dbReference type="PROSITE" id="PS51745"/>
    </source>
</evidence>
<dbReference type="PANTHER" id="PTHR47339:SF1">
    <property type="entry name" value="CELL DIVISION CONTROL PROTEIN 24"/>
    <property type="match status" value="1"/>
</dbReference>
<organism evidence="5 6">
    <name type="scientific">Eremothecium gossypii (strain ATCC 10895 / CBS 109.51 / FGSC 9923 / NRRL Y-1056)</name>
    <name type="common">Yeast</name>
    <name type="synonym">Ashbya gossypii</name>
    <dbReference type="NCBI Taxonomy" id="284811"/>
    <lineage>
        <taxon>Eukaryota</taxon>
        <taxon>Fungi</taxon>
        <taxon>Dikarya</taxon>
        <taxon>Ascomycota</taxon>
        <taxon>Saccharomycotina</taxon>
        <taxon>Saccharomycetes</taxon>
        <taxon>Saccharomycetales</taxon>
        <taxon>Saccharomycetaceae</taxon>
        <taxon>Eremothecium</taxon>
    </lineage>
</organism>
<dbReference type="InterPro" id="IPR000219">
    <property type="entry name" value="DH_dom"/>
</dbReference>
<dbReference type="InterPro" id="IPR053026">
    <property type="entry name" value="CDC42_GEF"/>
</dbReference>
<dbReference type="InterPro" id="IPR000270">
    <property type="entry name" value="PB1_dom"/>
</dbReference>
<dbReference type="InterPro" id="IPR011993">
    <property type="entry name" value="PH-like_dom_sf"/>
</dbReference>
<dbReference type="Pfam" id="PF00564">
    <property type="entry name" value="PB1"/>
    <property type="match status" value="1"/>
</dbReference>
<dbReference type="AlphaFoldDB" id="E7FHG6"/>
<dbReference type="InterPro" id="IPR001331">
    <property type="entry name" value="GDS_CDC24_CS"/>
</dbReference>
<feature type="domain" description="PB1" evidence="4">
    <location>
        <begin position="680"/>
        <end position="761"/>
    </location>
</feature>
<name>E7FHG6_EREGS</name>
<dbReference type="eggNOG" id="KOG3519">
    <property type="taxonomic scope" value="Eukaryota"/>
</dbReference>
<dbReference type="PROSITE" id="PS50021">
    <property type="entry name" value="CH"/>
    <property type="match status" value="1"/>
</dbReference>
<dbReference type="SUPFAM" id="SSF50729">
    <property type="entry name" value="PH domain-like"/>
    <property type="match status" value="1"/>
</dbReference>
<feature type="domain" description="PH" evidence="1">
    <location>
        <begin position="463"/>
        <end position="605"/>
    </location>
</feature>
<dbReference type="GO" id="GO:0005737">
    <property type="term" value="C:cytoplasm"/>
    <property type="evidence" value="ECO:0000318"/>
    <property type="project" value="GO_Central"/>
</dbReference>
<dbReference type="PROSITE" id="PS50010">
    <property type="entry name" value="DH_2"/>
    <property type="match status" value="1"/>
</dbReference>
<dbReference type="GeneID" id="4620649"/>
<dbReference type="GO" id="GO:0005934">
    <property type="term" value="C:cellular bud tip"/>
    <property type="evidence" value="ECO:0007669"/>
    <property type="project" value="EnsemblFungi"/>
</dbReference>
<dbReference type="EMBL" id="AE016817">
    <property type="protein sequence ID" value="AAS52308.1"/>
    <property type="molecule type" value="Genomic_DNA"/>
</dbReference>
<gene>
    <name evidence="5" type="ORF">AGOS_ADR388C</name>
</gene>
<dbReference type="RefSeq" id="NP_984484.1">
    <property type="nucleotide sequence ID" value="NM_209837.1"/>
</dbReference>
<evidence type="ECO:0000313" key="5">
    <source>
        <dbReference type="EMBL" id="AAS52308.1"/>
    </source>
</evidence>
<dbReference type="InterPro" id="IPR010481">
    <property type="entry name" value="Cdc24/Scd1_N"/>
</dbReference>
<dbReference type="Gene3D" id="3.10.20.90">
    <property type="entry name" value="Phosphatidylinositol 3-kinase Catalytic Subunit, Chain A, domain 1"/>
    <property type="match status" value="1"/>
</dbReference>
<protein>
    <submittedName>
        <fullName evidence="5">ADR388Cp</fullName>
    </submittedName>
</protein>
<dbReference type="SUPFAM" id="SSF54277">
    <property type="entry name" value="CAD &amp; PB1 domains"/>
    <property type="match status" value="1"/>
</dbReference>
<dbReference type="GO" id="GO:0120157">
    <property type="term" value="C:PAR polarity complex"/>
    <property type="evidence" value="ECO:0007669"/>
    <property type="project" value="EnsemblFungi"/>
</dbReference>
<evidence type="ECO:0000259" key="1">
    <source>
        <dbReference type="PROSITE" id="PS50003"/>
    </source>
</evidence>
<dbReference type="Gene3D" id="1.20.900.10">
    <property type="entry name" value="Dbl homology (DH) domain"/>
    <property type="match status" value="1"/>
</dbReference>
<dbReference type="SUPFAM" id="SSF48065">
    <property type="entry name" value="DBL homology domain (DH-domain)"/>
    <property type="match status" value="1"/>
</dbReference>
<dbReference type="InterPro" id="IPR035899">
    <property type="entry name" value="DBL_dom_sf"/>
</dbReference>
<dbReference type="GO" id="GO:0072697">
    <property type="term" value="P:protein localization to cell cortex"/>
    <property type="evidence" value="ECO:0007669"/>
    <property type="project" value="EnsemblFungi"/>
</dbReference>
<keyword evidence="6" id="KW-1185">Reference proteome</keyword>
<dbReference type="SMART" id="SM00325">
    <property type="entry name" value="RhoGEF"/>
    <property type="match status" value="1"/>
</dbReference>
<dbReference type="PROSITE" id="PS00741">
    <property type="entry name" value="DH_1"/>
    <property type="match status" value="1"/>
</dbReference>
<dbReference type="CDD" id="cd05992">
    <property type="entry name" value="PB1"/>
    <property type="match status" value="1"/>
</dbReference>
<dbReference type="GO" id="GO:0043332">
    <property type="term" value="C:mating projection tip"/>
    <property type="evidence" value="ECO:0000318"/>
    <property type="project" value="GO_Central"/>
</dbReference>
<dbReference type="CDD" id="cd13246">
    <property type="entry name" value="PH_Scd1"/>
    <property type="match status" value="1"/>
</dbReference>
<dbReference type="Proteomes" id="UP000000591">
    <property type="component" value="Chromosome IV"/>
</dbReference>
<dbReference type="InterPro" id="IPR001849">
    <property type="entry name" value="PH_domain"/>
</dbReference>
<dbReference type="GO" id="GO:0120171">
    <property type="term" value="C:Cdc24p-Far1p-Gbetagamma complex"/>
    <property type="evidence" value="ECO:0007669"/>
    <property type="project" value="EnsemblFungi"/>
</dbReference>
<dbReference type="OrthoDB" id="1594986at2759"/>
<dbReference type="Pfam" id="PF06395">
    <property type="entry name" value="CDC24"/>
    <property type="match status" value="1"/>
</dbReference>
<dbReference type="InterPro" id="IPR033511">
    <property type="entry name" value="Cdc24/Scd1_PH_dom"/>
</dbReference>
<dbReference type="PROSITE" id="PS51745">
    <property type="entry name" value="PB1"/>
    <property type="match status" value="1"/>
</dbReference>
<dbReference type="Gene3D" id="2.30.29.30">
    <property type="entry name" value="Pleckstrin-homology domain (PH domain)/Phosphotyrosine-binding domain (PTB)"/>
    <property type="match status" value="1"/>
</dbReference>
<dbReference type="InterPro" id="IPR001715">
    <property type="entry name" value="CH_dom"/>
</dbReference>
<feature type="domain" description="DH" evidence="2">
    <location>
        <begin position="263"/>
        <end position="439"/>
    </location>
</feature>
<dbReference type="SMART" id="SM00666">
    <property type="entry name" value="PB1"/>
    <property type="match status" value="1"/>
</dbReference>
<dbReference type="KEGG" id="ago:AGOS_ADR388C"/>
<dbReference type="GO" id="GO:0031106">
    <property type="term" value="P:septin ring organization"/>
    <property type="evidence" value="ECO:0000318"/>
    <property type="project" value="GO_Central"/>
</dbReference>
<dbReference type="GO" id="GO:0043577">
    <property type="term" value="P:chemotropism"/>
    <property type="evidence" value="ECO:0007669"/>
    <property type="project" value="EnsemblFungi"/>
</dbReference>
<evidence type="ECO:0000313" key="6">
    <source>
        <dbReference type="Proteomes" id="UP000000591"/>
    </source>
</evidence>
<dbReference type="Pfam" id="PF00621">
    <property type="entry name" value="RhoGEF"/>
    <property type="match status" value="1"/>
</dbReference>
<dbReference type="FunCoup" id="E7FHG6">
    <property type="interactions" value="147"/>
</dbReference>
<dbReference type="InterPro" id="IPR053793">
    <property type="entry name" value="PB1-like"/>
</dbReference>
<dbReference type="STRING" id="284811.E7FHG6"/>
<dbReference type="SMART" id="SM00233">
    <property type="entry name" value="PH"/>
    <property type="match status" value="1"/>
</dbReference>
<dbReference type="PROSITE" id="PS50003">
    <property type="entry name" value="PH_DOMAIN"/>
    <property type="match status" value="1"/>
</dbReference>
<evidence type="ECO:0000259" key="3">
    <source>
        <dbReference type="PROSITE" id="PS50021"/>
    </source>
</evidence>
<dbReference type="GO" id="GO:0000750">
    <property type="term" value="P:pheromone-dependent signal transduction involved in conjugation with cellular fusion"/>
    <property type="evidence" value="ECO:0007669"/>
    <property type="project" value="EnsemblFungi"/>
</dbReference>